<dbReference type="SUPFAM" id="SSF56281">
    <property type="entry name" value="Metallo-hydrolase/oxidoreductase"/>
    <property type="match status" value="1"/>
</dbReference>
<dbReference type="RefSeq" id="WP_015504038.1">
    <property type="nucleotide sequence ID" value="NZ_CAYARL010000008.1"/>
</dbReference>
<organism evidence="2 3">
    <name type="scientific">Methanomethylophilus alvi</name>
    <dbReference type="NCBI Taxonomy" id="1291540"/>
    <lineage>
        <taxon>Archaea</taxon>
        <taxon>Methanobacteriati</taxon>
        <taxon>Thermoplasmatota</taxon>
        <taxon>Thermoplasmata</taxon>
        <taxon>Methanomassiliicoccales</taxon>
        <taxon>Methanomethylophilaceae</taxon>
        <taxon>Methanomethylophilus</taxon>
    </lineage>
</organism>
<dbReference type="InterPro" id="IPR036866">
    <property type="entry name" value="RibonucZ/Hydroxyglut_hydro"/>
</dbReference>
<dbReference type="AlphaFoldDB" id="A0A3G3IF68"/>
<dbReference type="PANTHER" id="PTHR47619">
    <property type="entry name" value="METALLO-HYDROLASE YYCJ-RELATED"/>
    <property type="match status" value="1"/>
</dbReference>
<protein>
    <submittedName>
        <fullName evidence="2">Zn-dependent hydrolase</fullName>
    </submittedName>
</protein>
<dbReference type="SMART" id="SM00849">
    <property type="entry name" value="Lactamase_B"/>
    <property type="match status" value="1"/>
</dbReference>
<evidence type="ECO:0000313" key="3">
    <source>
        <dbReference type="Proteomes" id="UP000273278"/>
    </source>
</evidence>
<dbReference type="Pfam" id="PF00753">
    <property type="entry name" value="Lactamase_B"/>
    <property type="match status" value="1"/>
</dbReference>
<sequence>MLEVHVLASGSDGNCIVVQLDDEAVMIDAGLSYKYTHKLMELEGIDESTIKALLITHEHNDHVAGAGVMARKLKIPLYCNQNTFMAFNAGKVDWREIRMMGSFDLCGMNVTPLPTFHDAVEPCAFMLKADGSNVLVATDTGKLSFQCEKALEEADLAVIEANYDSKMLRDGPYPEPLKKRIASDHGHLCNTVTADAIRKTAVNENRKIFLAHLSKNNNTPDIARQTVSDITGIKRFKIDCLERLGDTRTISVSR</sequence>
<reference evidence="2 3" key="1">
    <citation type="submission" date="2016-10" db="EMBL/GenBank/DDBJ databases">
        <title>Complete genome of the TMA-utilizing, human hosted archaeon Methanomethylophilus alvus Gen. nov, sp. nov., strain Mx-05, derived from a pure culture.</title>
        <authorList>
            <person name="Brugere J.-F."/>
            <person name="Ben Hania W."/>
            <person name="Chaudhary P.P."/>
            <person name="Gaci N."/>
            <person name="Borrel G."/>
            <person name="Cao Van Tuat L."/>
            <person name="Fardeau M.-L."/>
            <person name="Harris H.M.B."/>
            <person name="O'Toole P.W."/>
            <person name="Ollivier B."/>
        </authorList>
    </citation>
    <scope>NUCLEOTIDE SEQUENCE [LARGE SCALE GENOMIC DNA]</scope>
    <source>
        <strain evidence="2 3">Mx-05</strain>
    </source>
</reference>
<keyword evidence="2" id="KW-0378">Hydrolase</keyword>
<evidence type="ECO:0000259" key="1">
    <source>
        <dbReference type="SMART" id="SM00849"/>
    </source>
</evidence>
<dbReference type="GO" id="GO:0016787">
    <property type="term" value="F:hydrolase activity"/>
    <property type="evidence" value="ECO:0007669"/>
    <property type="project" value="UniProtKB-KW"/>
</dbReference>
<dbReference type="Proteomes" id="UP000273278">
    <property type="component" value="Chromosome"/>
</dbReference>
<accession>A0A3G3IF68</accession>
<evidence type="ECO:0000313" key="2">
    <source>
        <dbReference type="EMBL" id="AYQ54328.1"/>
    </source>
</evidence>
<proteinExistence type="predicted"/>
<feature type="domain" description="Metallo-beta-lactamase" evidence="1">
    <location>
        <begin position="12"/>
        <end position="185"/>
    </location>
</feature>
<dbReference type="InterPro" id="IPR001279">
    <property type="entry name" value="Metallo-B-lactamas"/>
</dbReference>
<dbReference type="PANTHER" id="PTHR47619:SF1">
    <property type="entry name" value="EXODEOXYRIBONUCLEASE WALJ"/>
    <property type="match status" value="1"/>
</dbReference>
<gene>
    <name evidence="2" type="ORF">BKD89_00640</name>
</gene>
<dbReference type="Gene3D" id="3.60.15.10">
    <property type="entry name" value="Ribonuclease Z/Hydroxyacylglutathione hydrolase-like"/>
    <property type="match status" value="1"/>
</dbReference>
<name>A0A3G3IF68_9ARCH</name>
<dbReference type="GeneID" id="41320931"/>
<dbReference type="InterPro" id="IPR052533">
    <property type="entry name" value="WalJ/YycJ-like"/>
</dbReference>
<dbReference type="EMBL" id="CP017686">
    <property type="protein sequence ID" value="AYQ54328.1"/>
    <property type="molecule type" value="Genomic_DNA"/>
</dbReference>
<dbReference type="OMA" id="LVLECNH"/>